<dbReference type="Pfam" id="PF18695">
    <property type="entry name" value="cPLA2_C2"/>
    <property type="match status" value="1"/>
</dbReference>
<feature type="non-terminal residue" evidence="11">
    <location>
        <position position="1"/>
    </location>
</feature>
<evidence type="ECO:0000259" key="10">
    <source>
        <dbReference type="PROSITE" id="PS51210"/>
    </source>
</evidence>
<feature type="domain" description="PLA2c" evidence="10">
    <location>
        <begin position="234"/>
        <end position="746"/>
    </location>
</feature>
<dbReference type="Proteomes" id="UP000826234">
    <property type="component" value="Unassembled WGS sequence"/>
</dbReference>
<dbReference type="Gene3D" id="3.40.1090.10">
    <property type="entry name" value="Cytosolic phospholipase A2 catalytic domain"/>
    <property type="match status" value="1"/>
</dbReference>
<evidence type="ECO:0000313" key="12">
    <source>
        <dbReference type="Proteomes" id="UP000826234"/>
    </source>
</evidence>
<organism evidence="11 12">
    <name type="scientific">Phrynosoma platyrhinos</name>
    <name type="common">Desert horned lizard</name>
    <dbReference type="NCBI Taxonomy" id="52577"/>
    <lineage>
        <taxon>Eukaryota</taxon>
        <taxon>Metazoa</taxon>
        <taxon>Chordata</taxon>
        <taxon>Craniata</taxon>
        <taxon>Vertebrata</taxon>
        <taxon>Euteleostomi</taxon>
        <taxon>Lepidosauria</taxon>
        <taxon>Squamata</taxon>
        <taxon>Bifurcata</taxon>
        <taxon>Unidentata</taxon>
        <taxon>Episquamata</taxon>
        <taxon>Toxicofera</taxon>
        <taxon>Iguania</taxon>
        <taxon>Phrynosomatidae</taxon>
        <taxon>Phrynosomatinae</taxon>
        <taxon>Phrynosoma</taxon>
    </lineage>
</organism>
<dbReference type="InterPro" id="IPR002642">
    <property type="entry name" value="LysoPLipase_cat_dom"/>
</dbReference>
<evidence type="ECO:0000256" key="2">
    <source>
        <dbReference type="ARBA" id="ARBA00004514"/>
    </source>
</evidence>
<evidence type="ECO:0000256" key="6">
    <source>
        <dbReference type="ARBA" id="ARBA00023098"/>
    </source>
</evidence>
<dbReference type="Pfam" id="PF01735">
    <property type="entry name" value="PLA2_B"/>
    <property type="match status" value="2"/>
</dbReference>
<keyword evidence="4 8" id="KW-0963">Cytoplasm</keyword>
<keyword evidence="7 8" id="KW-0442">Lipid degradation</keyword>
<reference evidence="11 12" key="1">
    <citation type="journal article" date="2022" name="Gigascience">
        <title>A chromosome-level genome assembly and annotation of the desert horned lizard, Phrynosoma platyrhinos, provides insight into chromosomal rearrangements among reptiles.</title>
        <authorList>
            <person name="Koochekian N."/>
            <person name="Ascanio A."/>
            <person name="Farleigh K."/>
            <person name="Card D.C."/>
            <person name="Schield D.R."/>
            <person name="Castoe T.A."/>
            <person name="Jezkova T."/>
        </authorList>
    </citation>
    <scope>NUCLEOTIDE SEQUENCE [LARGE SCALE GENOMIC DNA]</scope>
    <source>
        <strain evidence="11">NK-2021</strain>
    </source>
</reference>
<evidence type="ECO:0000256" key="8">
    <source>
        <dbReference type="RuleBase" id="RU362102"/>
    </source>
</evidence>
<keyword evidence="8" id="KW-0106">Calcium</keyword>
<comment type="subcellular location">
    <subcellularLocation>
        <location evidence="2">Cytoplasm</location>
        <location evidence="2">Cytosol</location>
    </subcellularLocation>
    <subcellularLocation>
        <location evidence="1">Membrane</location>
        <topology evidence="1">Peripheral membrane protein</topology>
    </subcellularLocation>
</comment>
<keyword evidence="12" id="KW-1185">Reference proteome</keyword>
<keyword evidence="6 7" id="KW-0443">Lipid metabolism</keyword>
<comment type="caution">
    <text evidence="11">The sequence shown here is derived from an EMBL/GenBank/DDBJ whole genome shotgun (WGS) entry which is preliminary data.</text>
</comment>
<keyword evidence="8" id="KW-0479">Metal-binding</keyword>
<dbReference type="InterPro" id="IPR035892">
    <property type="entry name" value="C2_domain_sf"/>
</dbReference>
<dbReference type="PANTHER" id="PTHR10728:SF32">
    <property type="entry name" value="CYTOSOLIC PHOSPHOLIPASE A2 BETA"/>
    <property type="match status" value="1"/>
</dbReference>
<dbReference type="Pfam" id="PF00168">
    <property type="entry name" value="C2"/>
    <property type="match status" value="1"/>
</dbReference>
<accession>A0ABQ7STE5</accession>
<evidence type="ECO:0000256" key="4">
    <source>
        <dbReference type="ARBA" id="ARBA00022490"/>
    </source>
</evidence>
<dbReference type="InterPro" id="IPR016035">
    <property type="entry name" value="Acyl_Trfase/lysoPLipase"/>
</dbReference>
<evidence type="ECO:0000256" key="3">
    <source>
        <dbReference type="ARBA" id="ARBA00013278"/>
    </source>
</evidence>
<name>A0ABQ7STE5_PHRPL</name>
<dbReference type="SMART" id="SM00022">
    <property type="entry name" value="PLAc"/>
    <property type="match status" value="1"/>
</dbReference>
<dbReference type="EMBL" id="JAIPUX010003289">
    <property type="protein sequence ID" value="KAH0620632.1"/>
    <property type="molecule type" value="Genomic_DNA"/>
</dbReference>
<dbReference type="SUPFAM" id="SSF49562">
    <property type="entry name" value="C2 domain (Calcium/lipid-binding domain, CaLB)"/>
    <property type="match status" value="1"/>
</dbReference>
<dbReference type="PANTHER" id="PTHR10728">
    <property type="entry name" value="CYTOSOLIC PHOSPHOLIPASE A2"/>
    <property type="match status" value="1"/>
</dbReference>
<dbReference type="SMART" id="SM00239">
    <property type="entry name" value="C2"/>
    <property type="match status" value="1"/>
</dbReference>
<evidence type="ECO:0000256" key="5">
    <source>
        <dbReference type="ARBA" id="ARBA00022801"/>
    </source>
</evidence>
<comment type="catalytic activity">
    <reaction evidence="8">
        <text>a 1,2-diacyl-sn-glycero-3-phosphocholine + H2O = a 1-acyl-sn-glycero-3-phosphocholine + a fatty acid + H(+)</text>
        <dbReference type="Rhea" id="RHEA:15801"/>
        <dbReference type="ChEBI" id="CHEBI:15377"/>
        <dbReference type="ChEBI" id="CHEBI:15378"/>
        <dbReference type="ChEBI" id="CHEBI:28868"/>
        <dbReference type="ChEBI" id="CHEBI:57643"/>
        <dbReference type="ChEBI" id="CHEBI:58168"/>
        <dbReference type="EC" id="3.1.1.4"/>
    </reaction>
</comment>
<dbReference type="Gene3D" id="2.60.40.150">
    <property type="entry name" value="C2 domain"/>
    <property type="match status" value="1"/>
</dbReference>
<proteinExistence type="predicted"/>
<evidence type="ECO:0000259" key="9">
    <source>
        <dbReference type="PROSITE" id="PS50004"/>
    </source>
</evidence>
<dbReference type="SUPFAM" id="SSF52151">
    <property type="entry name" value="FabD/lysophospholipase-like"/>
    <property type="match status" value="1"/>
</dbReference>
<dbReference type="PROSITE" id="PS50004">
    <property type="entry name" value="C2"/>
    <property type="match status" value="1"/>
</dbReference>
<evidence type="ECO:0000256" key="7">
    <source>
        <dbReference type="PROSITE-ProRule" id="PRU00555"/>
    </source>
</evidence>
<evidence type="ECO:0000256" key="1">
    <source>
        <dbReference type="ARBA" id="ARBA00004170"/>
    </source>
</evidence>
<dbReference type="InterPro" id="IPR000008">
    <property type="entry name" value="C2_dom"/>
</dbReference>
<keyword evidence="5 7" id="KW-0378">Hydrolase</keyword>
<sequence length="746" mass="85896">SSSDCYVTLYLPTASHEKFRTQTVKDSNNPVWNETFCFRIQTEIKNILVLEVCDADPITRDDTQFTVLFDLAKIQPGATELEIFSLRPEKEDRRCNYESLEVEFKLAEILGPPEQLISNDVLVARELSILDIKVNREENEKLLEVNTNVVLTVQESYEGTQKTSRDIDSFRFHCIKSWEPVLKVKIQDVSAEKNDSDYPLVLPLKWLPVGLPVRVGLLVKEASGVPLELYLQVTGWPQNLDVRLGYELCADELDFLQKRKKVVADALKKVFHLRRDLLDHEVPVVAIMATGGGLRAMTALYAHLLAFQKLNLLDCISYISTASGSTWTLTDLYRNADWSYKSLEEPMERVKRQMMKSKVNIISFEQLKYYHKELPNDCKLSEQRQALTQGQNPFPIYTAINVKDKHVSTFDFREWVEFNPYEVGFQKYGAYIRAEDFDSEFFMGKVVKKIPESRICYLEGIWTNIFSRNLLDGLYWSSTPAEFWERWIKDMADKNDQNNSDDGYTTYKSPSSETGKLSEIFNDILTDRPLKGATHNFLRSLDFNKDYLQQKEFNEWRDTVLDASPSRLTPCEKSLCLIDIGYFINNSGPPLLKPERNVDVIIALDYELGVPFKQAEMMAKYCEVQGIPFPKVDLSDEDRKNPKECYVFSDENNPKAPVLLCFPLVDCSFKEYKAPGVKRSPSEMSKGEVNLEKVCSPYATIHLTYTEEDCDKLLNLSTYNILCNKDHIYKAILSAIEKRQNIRPSS</sequence>
<dbReference type="InterPro" id="IPR040723">
    <property type="entry name" value="cPLA2_C2"/>
</dbReference>
<feature type="domain" description="C2" evidence="9">
    <location>
        <begin position="1"/>
        <end position="84"/>
    </location>
</feature>
<dbReference type="PROSITE" id="PS51210">
    <property type="entry name" value="PLA2C"/>
    <property type="match status" value="1"/>
</dbReference>
<protein>
    <recommendedName>
        <fullName evidence="3 8">Phospholipase A2</fullName>
        <ecNumber evidence="3 8">3.1.1.4</ecNumber>
    </recommendedName>
</protein>
<comment type="domain">
    <text evidence="8">The N-terminal C2 domain associates with lipid membranes upon calcium binding.</text>
</comment>
<evidence type="ECO:0000313" key="11">
    <source>
        <dbReference type="EMBL" id="KAH0620632.1"/>
    </source>
</evidence>
<gene>
    <name evidence="11" type="ORF">JD844_021291</name>
</gene>
<dbReference type="EC" id="3.1.1.4" evidence="3 8"/>